<comment type="caution">
    <text evidence="9">The sequence shown here is derived from an EMBL/GenBank/DDBJ whole genome shotgun (WGS) entry which is preliminary data.</text>
</comment>
<evidence type="ECO:0000256" key="7">
    <source>
        <dbReference type="RuleBase" id="RU003942"/>
    </source>
</evidence>
<dbReference type="Proteomes" id="UP000242656">
    <property type="component" value="Unassembled WGS sequence"/>
</dbReference>
<keyword evidence="4 7" id="KW-0812">Transmembrane</keyword>
<dbReference type="InterPro" id="IPR037185">
    <property type="entry name" value="EmrE-like"/>
</dbReference>
<dbReference type="PANTHER" id="PTHR30561:SF1">
    <property type="entry name" value="MULTIDRUG TRANSPORTER EMRE"/>
    <property type="match status" value="1"/>
</dbReference>
<evidence type="ECO:0000256" key="6">
    <source>
        <dbReference type="ARBA" id="ARBA00023136"/>
    </source>
</evidence>
<proteinExistence type="inferred from homology"/>
<evidence type="ECO:0000256" key="1">
    <source>
        <dbReference type="ARBA" id="ARBA00004651"/>
    </source>
</evidence>
<evidence type="ECO:0000256" key="2">
    <source>
        <dbReference type="ARBA" id="ARBA00022448"/>
    </source>
</evidence>
<dbReference type="RefSeq" id="WP_098492018.1">
    <property type="nucleotide sequence ID" value="NZ_NUWN01000079.1"/>
</dbReference>
<accession>A0A2B0LGV9</accession>
<name>A0A2B0LGV9_BACCE</name>
<dbReference type="InterPro" id="IPR000390">
    <property type="entry name" value="Small_drug/metabolite_transptr"/>
</dbReference>
<dbReference type="Gene3D" id="1.10.3730.20">
    <property type="match status" value="1"/>
</dbReference>
<dbReference type="EMBL" id="NUWN01000079">
    <property type="protein sequence ID" value="PFK33228.1"/>
    <property type="molecule type" value="Genomic_DNA"/>
</dbReference>
<comment type="similarity">
    <text evidence="7">Belongs to the drug/metabolite transporter (DMT) superfamily. Small multidrug resistance (SMR) (TC 2.A.7.1) family.</text>
</comment>
<evidence type="ECO:0000313" key="10">
    <source>
        <dbReference type="Proteomes" id="UP000242656"/>
    </source>
</evidence>
<dbReference type="SUPFAM" id="SSF103481">
    <property type="entry name" value="Multidrug resistance efflux transporter EmrE"/>
    <property type="match status" value="1"/>
</dbReference>
<feature type="transmembrane region" description="Helical" evidence="8">
    <location>
        <begin position="85"/>
        <end position="103"/>
    </location>
</feature>
<comment type="subcellular location">
    <subcellularLocation>
        <location evidence="1 7">Cell membrane</location>
        <topology evidence="1 7">Multi-pass membrane protein</topology>
    </subcellularLocation>
</comment>
<dbReference type="FunFam" id="1.10.3730.20:FF:000001">
    <property type="entry name" value="Quaternary ammonium compound resistance transporter SugE"/>
    <property type="match status" value="1"/>
</dbReference>
<evidence type="ECO:0000256" key="3">
    <source>
        <dbReference type="ARBA" id="ARBA00022475"/>
    </source>
</evidence>
<gene>
    <name evidence="9" type="ORF">COI93_18515</name>
</gene>
<feature type="transmembrane region" description="Helical" evidence="8">
    <location>
        <begin position="59"/>
        <end position="79"/>
    </location>
</feature>
<dbReference type="AlphaFoldDB" id="A0A2B0LGV9"/>
<organism evidence="9 10">
    <name type="scientific">Bacillus cereus</name>
    <dbReference type="NCBI Taxonomy" id="1396"/>
    <lineage>
        <taxon>Bacteria</taxon>
        <taxon>Bacillati</taxon>
        <taxon>Bacillota</taxon>
        <taxon>Bacilli</taxon>
        <taxon>Bacillales</taxon>
        <taxon>Bacillaceae</taxon>
        <taxon>Bacillus</taxon>
        <taxon>Bacillus cereus group</taxon>
    </lineage>
</organism>
<keyword evidence="2" id="KW-0813">Transport</keyword>
<dbReference type="PANTHER" id="PTHR30561">
    <property type="entry name" value="SMR FAMILY PROTON-DEPENDENT DRUG EFFLUX TRANSPORTER SUGE"/>
    <property type="match status" value="1"/>
</dbReference>
<dbReference type="Pfam" id="PF00893">
    <property type="entry name" value="Multi_Drug_Res"/>
    <property type="match status" value="1"/>
</dbReference>
<dbReference type="GO" id="GO:0005886">
    <property type="term" value="C:plasma membrane"/>
    <property type="evidence" value="ECO:0007669"/>
    <property type="project" value="UniProtKB-SubCell"/>
</dbReference>
<sequence>MKAFLFLAIAIVSEVFGTTMLKVSNGFTKVLPSIGVVLGFASAFFFLSKALQHIQLSTAYAIWSGVGTALTALIGILIWKDVFTWQTALGIALIIGGVIVLNMSGSGAH</sequence>
<dbReference type="GO" id="GO:0022857">
    <property type="term" value="F:transmembrane transporter activity"/>
    <property type="evidence" value="ECO:0007669"/>
    <property type="project" value="InterPro"/>
</dbReference>
<keyword evidence="6 8" id="KW-0472">Membrane</keyword>
<evidence type="ECO:0000256" key="8">
    <source>
        <dbReference type="SAM" id="Phobius"/>
    </source>
</evidence>
<evidence type="ECO:0000256" key="5">
    <source>
        <dbReference type="ARBA" id="ARBA00022989"/>
    </source>
</evidence>
<reference evidence="9 10" key="1">
    <citation type="submission" date="2017-09" db="EMBL/GenBank/DDBJ databases">
        <title>Large-scale bioinformatics analysis of Bacillus genomes uncovers conserved roles of natural products in bacterial physiology.</title>
        <authorList>
            <consortium name="Agbiome Team Llc"/>
            <person name="Bleich R.M."/>
            <person name="Grubbs K.J."/>
            <person name="Santa Maria K.C."/>
            <person name="Allen S.E."/>
            <person name="Farag S."/>
            <person name="Shank E.A."/>
            <person name="Bowers A."/>
        </authorList>
    </citation>
    <scope>NUCLEOTIDE SEQUENCE [LARGE SCALE GENOMIC DNA]</scope>
    <source>
        <strain evidence="9 10">AFS083043</strain>
    </source>
</reference>
<dbReference type="InterPro" id="IPR045324">
    <property type="entry name" value="Small_multidrug_res"/>
</dbReference>
<protein>
    <submittedName>
        <fullName evidence="9">QacE family quaternary ammonium compound efflux SMR transporter</fullName>
    </submittedName>
</protein>
<keyword evidence="3" id="KW-1003">Cell membrane</keyword>
<evidence type="ECO:0000256" key="4">
    <source>
        <dbReference type="ARBA" id="ARBA00022692"/>
    </source>
</evidence>
<evidence type="ECO:0000313" key="9">
    <source>
        <dbReference type="EMBL" id="PFK33228.1"/>
    </source>
</evidence>
<feature type="transmembrane region" description="Helical" evidence="8">
    <location>
        <begin position="27"/>
        <end position="47"/>
    </location>
</feature>
<keyword evidence="5 8" id="KW-1133">Transmembrane helix</keyword>